<gene>
    <name evidence="1" type="ORF">SAMN06297251_10580</name>
</gene>
<proteinExistence type="predicted"/>
<organism evidence="1 2">
    <name type="scientific">Fulvimarina manganoxydans</name>
    <dbReference type="NCBI Taxonomy" id="937218"/>
    <lineage>
        <taxon>Bacteria</taxon>
        <taxon>Pseudomonadati</taxon>
        <taxon>Pseudomonadota</taxon>
        <taxon>Alphaproteobacteria</taxon>
        <taxon>Hyphomicrobiales</taxon>
        <taxon>Aurantimonadaceae</taxon>
        <taxon>Fulvimarina</taxon>
    </lineage>
</organism>
<reference evidence="1 2" key="1">
    <citation type="submission" date="2017-04" db="EMBL/GenBank/DDBJ databases">
        <authorList>
            <person name="Afonso C.L."/>
            <person name="Miller P.J."/>
            <person name="Scott M.A."/>
            <person name="Spackman E."/>
            <person name="Goraichik I."/>
            <person name="Dimitrov K.M."/>
            <person name="Suarez D.L."/>
            <person name="Swayne D.E."/>
        </authorList>
    </citation>
    <scope>NUCLEOTIDE SEQUENCE [LARGE SCALE GENOMIC DNA]</scope>
    <source>
        <strain evidence="1 2">CGMCC 1.10972</strain>
    </source>
</reference>
<evidence type="ECO:0000313" key="1">
    <source>
        <dbReference type="EMBL" id="SMC64102.1"/>
    </source>
</evidence>
<dbReference type="OrthoDB" id="9134461at2"/>
<dbReference type="InterPro" id="IPR006427">
    <property type="entry name" value="Portal_HK97"/>
</dbReference>
<dbReference type="Proteomes" id="UP000192656">
    <property type="component" value="Unassembled WGS sequence"/>
</dbReference>
<dbReference type="InterPro" id="IPR006944">
    <property type="entry name" value="Phage/GTA_portal"/>
</dbReference>
<dbReference type="STRING" id="937218.SAMN06297251_10580"/>
<dbReference type="NCBIfam" id="TIGR01537">
    <property type="entry name" value="portal_HK97"/>
    <property type="match status" value="1"/>
</dbReference>
<dbReference type="Pfam" id="PF04860">
    <property type="entry name" value="Phage_portal"/>
    <property type="match status" value="1"/>
</dbReference>
<protein>
    <submittedName>
        <fullName evidence="1">Phage portal protein, HK97 family</fullName>
    </submittedName>
</protein>
<keyword evidence="2" id="KW-1185">Reference proteome</keyword>
<dbReference type="RefSeq" id="WP_084409518.1">
    <property type="nucleotide sequence ID" value="NZ_FWXR01000005.1"/>
</dbReference>
<accession>A0A1W2AUB1</accession>
<name>A0A1W2AUB1_9HYPH</name>
<dbReference type="AlphaFoldDB" id="A0A1W2AUB1"/>
<sequence length="405" mass="43918">MGLRRAIAELFGGEGHARGKERANGPQERKSAGPLSAGAFLLTREGSVGPFAQSFEALSRTGYMANPVVHRCVRLLGEATGALVFLAYRGAEELDAHPALDLLRRPNGVQDKATFLERLCGHLMLSGSAYVEWVGGDETPPALFLWRPDRVRAIAGNDGWPEAYEYRIGSSLRRIAAEPEGARPSRLLPIHLFHPLSDQDGFAPLASASAAVELHNAAARWNTALLKNSARPSGALVYKPADGANLSAEQFERLKAELETGYQGASAAGRPMLLEGGLDWKTMALSPKDMDFMEARHGAARDIALAFGLPPMLLGIPGDNTYANYAEANRAFYRLTVLPLARRLCCALGGFLGDHFEEPGLRLDIDLDAVEALSNERDALWERVGKADFLSREEKREVVGFGRTG</sequence>
<evidence type="ECO:0000313" key="2">
    <source>
        <dbReference type="Proteomes" id="UP000192656"/>
    </source>
</evidence>
<dbReference type="EMBL" id="FWXR01000005">
    <property type="protein sequence ID" value="SMC64102.1"/>
    <property type="molecule type" value="Genomic_DNA"/>
</dbReference>